<proteinExistence type="predicted"/>
<reference evidence="1 2" key="1">
    <citation type="journal article" date="2010" name="J. Bacteriol.">
        <title>Genome sequences of Pelagibaca bermudensis HTCC2601T and Maritimibacter alkaliphilus HTCC2654T, the type strains of two marine Roseobacter genera.</title>
        <authorList>
            <person name="Thrash J.C."/>
            <person name="Cho J.C."/>
            <person name="Ferriera S."/>
            <person name="Johnson J."/>
            <person name="Vergin K.L."/>
            <person name="Giovannoni S.J."/>
        </authorList>
    </citation>
    <scope>NUCLEOTIDE SEQUENCE [LARGE SCALE GENOMIC DNA]</scope>
    <source>
        <strain evidence="1 2">HTCC2654</strain>
    </source>
</reference>
<name>A3VJA4_9RHOB</name>
<protein>
    <recommendedName>
        <fullName evidence="3">SIR2-like domain-containing protein</fullName>
    </recommendedName>
</protein>
<dbReference type="AlphaFoldDB" id="A3VJA4"/>
<comment type="caution">
    <text evidence="1">The sequence shown here is derived from an EMBL/GenBank/DDBJ whole genome shotgun (WGS) entry which is preliminary data.</text>
</comment>
<dbReference type="Pfam" id="PF13289">
    <property type="entry name" value="SIR2_2"/>
    <property type="match status" value="1"/>
</dbReference>
<dbReference type="PANTHER" id="PTHR30595">
    <property type="entry name" value="GLPR-RELATED TRANSCRIPTIONAL REPRESSOR"/>
    <property type="match status" value="1"/>
</dbReference>
<accession>A3VJA4</accession>
<dbReference type="Pfam" id="PF13749">
    <property type="entry name" value="HATPase_c_4"/>
    <property type="match status" value="1"/>
</dbReference>
<dbReference type="STRING" id="314271.RB2654_22528"/>
<dbReference type="Proteomes" id="UP000002931">
    <property type="component" value="Unassembled WGS sequence"/>
</dbReference>
<dbReference type="PANTHER" id="PTHR30595:SF6">
    <property type="entry name" value="SCHLAFEN ALBA-2 DOMAIN-CONTAINING PROTEIN"/>
    <property type="match status" value="1"/>
</dbReference>
<organism evidence="1 2">
    <name type="scientific">Maritimibacter alkaliphilus HTCC2654</name>
    <dbReference type="NCBI Taxonomy" id="314271"/>
    <lineage>
        <taxon>Bacteria</taxon>
        <taxon>Pseudomonadati</taxon>
        <taxon>Pseudomonadota</taxon>
        <taxon>Alphaproteobacteria</taxon>
        <taxon>Rhodobacterales</taxon>
        <taxon>Roseobacteraceae</taxon>
        <taxon>Maritimibacter</taxon>
    </lineage>
</organism>
<dbReference type="HOGENOM" id="CLU_356723_0_0_5"/>
<dbReference type="Gene3D" id="3.30.565.60">
    <property type="match status" value="1"/>
</dbReference>
<evidence type="ECO:0000313" key="2">
    <source>
        <dbReference type="Proteomes" id="UP000002931"/>
    </source>
</evidence>
<dbReference type="SUPFAM" id="SSF52467">
    <property type="entry name" value="DHS-like NAD/FAD-binding domain"/>
    <property type="match status" value="1"/>
</dbReference>
<keyword evidence="2" id="KW-1185">Reference proteome</keyword>
<evidence type="ECO:0008006" key="3">
    <source>
        <dbReference type="Google" id="ProtNLM"/>
    </source>
</evidence>
<gene>
    <name evidence="1" type="ORF">RB2654_22528</name>
</gene>
<evidence type="ECO:0000313" key="1">
    <source>
        <dbReference type="EMBL" id="EAQ11711.1"/>
    </source>
</evidence>
<sequence length="876" mass="97946">MVKFKWCLENDRSIDDPTVTRASYWPWLLKQHWFDQDKNLADLYPSAVKHLLNVSEDRRQFFKALINPAVDPREGYLGLAEILHQRWVTTILTTNFDECLQKAKNMVGRPHQITSIKTASDLVMFSSSPRDPQLIYLHGSVDHYTDKNLDEEVRTLDPQIVDRIQPMLMDHPIIVVGYRGNEQSVMDNLFLSQISSAHSFPHGIYWCTRSADGADALAPKVKELASSLGGNFTTVPIQGFDQLFSKELWGHLREEGVRPAVPTSSSSTLVPLNDMSPCNGASLDDLDMVFMFTRLKAYSEFLKQWTPDSYEEGWTLETAEAFNLIRSTPDGGEPTLAGVLLFGKSVERHVPSATIEFEASGPREWLIDCFGDDVDFTSEGEDTATMTSSVSGSLWAQLDALLDVLSKVNNDFRLKEETSRQVRSYSPLAIKEMVVNSLAHRDYSKPETVKVSVTPNRIVATSPGGLVPEVATKLGEQSIDSFIKNGGRNLKGYRNPVIADLFYGGGAMDHTGSGLSDLWRETVANNGTASFDTIADNGAFQVVIEARPEAIDNITKTAVPASSDVVRFASNLLPFSHLPEMIWHAGCTQSAAWRVIESAKKADMPCPPGHVFDGRFYTLYDLASLSEKNLTPFDPGDIEAISLDELVADEGGRNVFVKLLNDFVVGHICNIGLYYDHRHKRAYYTRTDDEEERKITYRARLKKATRTVVRPRRKSEDQSILWYEHKALEFRLMDFGTDWALALTSGYAFTRNGYGQFINREKTNTLSTKRAAKDFNANAHNDATFWMSMIAEGNSELFALRPSGGATVEDFAPTISMHARLPTASYQESAFAFGEDDVGEFDDFQELAEELDQLSSLIDDELADQTESSEGNEDDD</sequence>
<dbReference type="InterPro" id="IPR029035">
    <property type="entry name" value="DHS-like_NAD/FAD-binding_dom"/>
</dbReference>
<dbReference type="InterPro" id="IPR038475">
    <property type="entry name" value="RecG_C_sf"/>
</dbReference>
<dbReference type="EMBL" id="AAMT01000013">
    <property type="protein sequence ID" value="EAQ11711.1"/>
    <property type="molecule type" value="Genomic_DNA"/>
</dbReference>